<reference evidence="1 2" key="1">
    <citation type="submission" date="2021-06" db="EMBL/GenBank/DDBJ databases">
        <authorList>
            <person name="Palmer J.M."/>
        </authorList>
    </citation>
    <scope>NUCLEOTIDE SEQUENCE [LARGE SCALE GENOMIC DNA]</scope>
    <source>
        <strain evidence="1 2">AS_MEX2019</strain>
        <tissue evidence="1">Muscle</tissue>
    </source>
</reference>
<dbReference type="SUPFAM" id="SSF53098">
    <property type="entry name" value="Ribonuclease H-like"/>
    <property type="match status" value="1"/>
</dbReference>
<accession>A0ABV0XZE7</accession>
<dbReference type="Proteomes" id="UP001469553">
    <property type="component" value="Unassembled WGS sequence"/>
</dbReference>
<sequence>MALQHHRHLNSFFISVTSPHLTWKSFLERKLLSALQTAKLLTKHVFHLHGIPQDILSDRGPQFISQIGAHTYLGLSMLSTHTSLLLLDVHLLKHLLGIIHLCFLLTRRISQFHQFSNMSAAAELSGTQPFKPFTELLTRTSVSLTGNANLHPSISLDKEYGYRHETCH</sequence>
<name>A0ABV0XZE7_9TELE</name>
<evidence type="ECO:0008006" key="3">
    <source>
        <dbReference type="Google" id="ProtNLM"/>
    </source>
</evidence>
<protein>
    <recommendedName>
        <fullName evidence="3">Integrase catalytic domain-containing protein</fullName>
    </recommendedName>
</protein>
<evidence type="ECO:0000313" key="2">
    <source>
        <dbReference type="Proteomes" id="UP001469553"/>
    </source>
</evidence>
<keyword evidence="2" id="KW-1185">Reference proteome</keyword>
<dbReference type="InterPro" id="IPR012337">
    <property type="entry name" value="RNaseH-like_sf"/>
</dbReference>
<dbReference type="EMBL" id="JAHRIP010019139">
    <property type="protein sequence ID" value="MEQ2286856.1"/>
    <property type="molecule type" value="Genomic_DNA"/>
</dbReference>
<organism evidence="1 2">
    <name type="scientific">Ameca splendens</name>
    <dbReference type="NCBI Taxonomy" id="208324"/>
    <lineage>
        <taxon>Eukaryota</taxon>
        <taxon>Metazoa</taxon>
        <taxon>Chordata</taxon>
        <taxon>Craniata</taxon>
        <taxon>Vertebrata</taxon>
        <taxon>Euteleostomi</taxon>
        <taxon>Actinopterygii</taxon>
        <taxon>Neopterygii</taxon>
        <taxon>Teleostei</taxon>
        <taxon>Neoteleostei</taxon>
        <taxon>Acanthomorphata</taxon>
        <taxon>Ovalentaria</taxon>
        <taxon>Atherinomorphae</taxon>
        <taxon>Cyprinodontiformes</taxon>
        <taxon>Goodeidae</taxon>
        <taxon>Ameca</taxon>
    </lineage>
</organism>
<gene>
    <name evidence="1" type="ORF">AMECASPLE_006732</name>
</gene>
<comment type="caution">
    <text evidence="1">The sequence shown here is derived from an EMBL/GenBank/DDBJ whole genome shotgun (WGS) entry which is preliminary data.</text>
</comment>
<proteinExistence type="predicted"/>
<evidence type="ECO:0000313" key="1">
    <source>
        <dbReference type="EMBL" id="MEQ2286856.1"/>
    </source>
</evidence>